<dbReference type="Proteomes" id="UP000019197">
    <property type="component" value="Unassembled WGS sequence"/>
</dbReference>
<proteinExistence type="predicted"/>
<gene>
    <name evidence="1" type="ORF">XCR1_4190014</name>
</gene>
<dbReference type="AlphaFoldDB" id="W1J731"/>
<evidence type="ECO:0000313" key="1">
    <source>
        <dbReference type="EMBL" id="CDL86519.1"/>
    </source>
</evidence>
<sequence>MASYTNEMDSALGKAALFLAGESPVVEGKPDHIWTSSVVQALN</sequence>
<reference evidence="1 2" key="1">
    <citation type="submission" date="2013-11" db="EMBL/GenBank/DDBJ databases">
        <title>Draft genome sequence and annotation of the entomopathogenic bacterium, Xenorhabdus cabanillasi strain JM26.</title>
        <authorList>
            <person name="Gualtieri M."/>
            <person name="Ogier J.C."/>
            <person name="Pages S."/>
            <person name="Givaudan A."/>
            <person name="Gaudriault S."/>
        </authorList>
    </citation>
    <scope>NUCLEOTIDE SEQUENCE [LARGE SCALE GENOMIC DNA]</scope>
    <source>
        <strain evidence="1 2">JM26</strain>
    </source>
</reference>
<evidence type="ECO:0000313" key="2">
    <source>
        <dbReference type="Proteomes" id="UP000019197"/>
    </source>
</evidence>
<name>W1J731_9GAMM</name>
<organism evidence="1 2">
    <name type="scientific">Xenorhabdus cabanillasii JM26</name>
    <dbReference type="NCBI Taxonomy" id="1427517"/>
    <lineage>
        <taxon>Bacteria</taxon>
        <taxon>Pseudomonadati</taxon>
        <taxon>Pseudomonadota</taxon>
        <taxon>Gammaproteobacteria</taxon>
        <taxon>Enterobacterales</taxon>
        <taxon>Morganellaceae</taxon>
        <taxon>Xenorhabdus</taxon>
    </lineage>
</organism>
<comment type="caution">
    <text evidence="1">The sequence shown here is derived from an EMBL/GenBank/DDBJ whole genome shotgun (WGS) entry which is preliminary data.</text>
</comment>
<accession>W1J731</accession>
<protein>
    <submittedName>
        <fullName evidence="1">Uncharacterized protein</fullName>
    </submittedName>
</protein>
<dbReference type="EMBL" id="CBXE010000356">
    <property type="protein sequence ID" value="CDL86519.1"/>
    <property type="molecule type" value="Genomic_DNA"/>
</dbReference>